<comment type="caution">
    <text evidence="3">The sequence shown here is derived from an EMBL/GenBank/DDBJ whole genome shotgun (WGS) entry which is preliminary data.</text>
</comment>
<evidence type="ECO:0000256" key="1">
    <source>
        <dbReference type="SAM" id="MobiDB-lite"/>
    </source>
</evidence>
<evidence type="ECO:0000313" key="3">
    <source>
        <dbReference type="EMBL" id="TRW23531.1"/>
    </source>
</evidence>
<gene>
    <name evidence="3" type="ORF">FMM05_12785</name>
</gene>
<feature type="transmembrane region" description="Helical" evidence="2">
    <location>
        <begin position="366"/>
        <end position="386"/>
    </location>
</feature>
<evidence type="ECO:0000313" key="4">
    <source>
        <dbReference type="Proteomes" id="UP000320643"/>
    </source>
</evidence>
<dbReference type="AlphaFoldDB" id="A0A552UZ96"/>
<feature type="transmembrane region" description="Helical" evidence="2">
    <location>
        <begin position="786"/>
        <end position="803"/>
    </location>
</feature>
<feature type="transmembrane region" description="Helical" evidence="2">
    <location>
        <begin position="506"/>
        <end position="524"/>
    </location>
</feature>
<keyword evidence="2" id="KW-0812">Transmembrane</keyword>
<feature type="transmembrane region" description="Helical" evidence="2">
    <location>
        <begin position="208"/>
        <end position="226"/>
    </location>
</feature>
<reference evidence="3 4" key="1">
    <citation type="submission" date="2019-07" db="EMBL/GenBank/DDBJ databases">
        <title>Flavobacterium sp. nov., isolated from glacier ice.</title>
        <authorList>
            <person name="Liu Q."/>
            <person name="Xin Y.-H."/>
        </authorList>
    </citation>
    <scope>NUCLEOTIDE SEQUENCE [LARGE SCALE GENOMIC DNA]</scope>
    <source>
        <strain evidence="3 4">ZT4R6</strain>
    </source>
</reference>
<feature type="transmembrane region" description="Helical" evidence="2">
    <location>
        <begin position="475"/>
        <end position="494"/>
    </location>
</feature>
<feature type="transmembrane region" description="Helical" evidence="2">
    <location>
        <begin position="757"/>
        <end position="774"/>
    </location>
</feature>
<dbReference type="OrthoDB" id="666059at2"/>
<feature type="transmembrane region" description="Helical" evidence="2">
    <location>
        <begin position="732"/>
        <end position="750"/>
    </location>
</feature>
<feature type="transmembrane region" description="Helical" evidence="2">
    <location>
        <begin position="179"/>
        <end position="196"/>
    </location>
</feature>
<sequence length="828" mass="92538">MEIVLLIALIIIVIASINSLSRKIDKLHESLFEMNRRIDALKRRTEQDAPVTPTATSAPSAATPWPKDPTPAQPIAPPPTIAERPVVPVPQPVAPTPPKPVEPLERVAAIQAPPVAPKPQPKVALPPQKSWWENFKEQNPDLEKFIGENLINKIGILILVLGISYFVKFAIDKDWINEPARVGIGILAGGIVMLVAHKLRINYKAFSSVLVAGAISIFYFTITVAFHDYQLFSQTVAFIIMVAITAFSAFISVNYDRKELAALSLIGGFAAPFMVSTGSGNYIVLFTYIAILNIGILSIAYYKKWSLINAMAYVFTIILYWAWLLDVDGKDAPYDGALIFGLVFYLIFIVMNIVNNIRNKSAFTNMELAILVSNTFLFYAAGMYALDSFMPQYKGLFTLLLGFFNFCFAWLLFKKLAMDQKIIYVLIGLTLTFVTLTIPIQFEGNYITLFWAAEAVLLMWLAQKSGIQTFRFGSGIVHSLMLISLMIDWTNLYYGNNLLTALLNPAFLTGLFAIASCIGVLLLLKKDSGVYAVYGIPFNVKNYSSVAKIITILLVYIVGSIELNYQTTNYLESSYAVFSFAVLYHLVFTIIFIKVYCKGKEPKAEQFGSVLGIINVVTFILFFSRLAYYEVQYYLLSQTATMLAYWLHFALLAAVAYTVVLIYQLNRDKAPALFRNKGILPWIAVFLLVYFASSELVLHWLVISLNPVPNDDVLTIAEWEPIYTMCNQAIKTGFPVLWGVIACGLLLIGIKKQIKNIRITALVLLGLTILKLFVYDIRNVSETGKIIAFILLGVLILVISFVYQKLKLLVIEGKPADTNDENSLKNEN</sequence>
<protein>
    <submittedName>
        <fullName evidence="3">DUF2339 domain-containing protein</fullName>
    </submittedName>
</protein>
<feature type="transmembrane region" description="Helical" evidence="2">
    <location>
        <begin position="575"/>
        <end position="597"/>
    </location>
</feature>
<feature type="transmembrane region" description="Helical" evidence="2">
    <location>
        <begin position="260"/>
        <end position="276"/>
    </location>
</feature>
<feature type="transmembrane region" description="Helical" evidence="2">
    <location>
        <begin position="307"/>
        <end position="324"/>
    </location>
</feature>
<evidence type="ECO:0000256" key="2">
    <source>
        <dbReference type="SAM" id="Phobius"/>
    </source>
</evidence>
<keyword evidence="2" id="KW-0472">Membrane</keyword>
<dbReference type="PANTHER" id="PTHR38434">
    <property type="entry name" value="BLL2549 PROTEIN"/>
    <property type="match status" value="1"/>
</dbReference>
<feature type="transmembrane region" description="Helical" evidence="2">
    <location>
        <begin position="392"/>
        <end position="413"/>
    </location>
</feature>
<feature type="transmembrane region" description="Helical" evidence="2">
    <location>
        <begin position="609"/>
        <end position="628"/>
    </location>
</feature>
<name>A0A552UZ96_9FLAO</name>
<feature type="compositionally biased region" description="Low complexity" evidence="1">
    <location>
        <begin position="49"/>
        <end position="64"/>
    </location>
</feature>
<feature type="transmembrane region" description="Helical" evidence="2">
    <location>
        <begin position="545"/>
        <end position="563"/>
    </location>
</feature>
<dbReference type="RefSeq" id="WP_143373788.1">
    <property type="nucleotide sequence ID" value="NZ_VJVZ01000008.1"/>
</dbReference>
<proteinExistence type="predicted"/>
<keyword evidence="2" id="KW-1133">Transmembrane helix</keyword>
<keyword evidence="4" id="KW-1185">Reference proteome</keyword>
<feature type="transmembrane region" description="Helical" evidence="2">
    <location>
        <begin position="336"/>
        <end position="354"/>
    </location>
</feature>
<feature type="transmembrane region" description="Helical" evidence="2">
    <location>
        <begin position="678"/>
        <end position="702"/>
    </location>
</feature>
<organism evidence="3 4">
    <name type="scientific">Flavobacterium zepuense</name>
    <dbReference type="NCBI Taxonomy" id="2593302"/>
    <lineage>
        <taxon>Bacteria</taxon>
        <taxon>Pseudomonadati</taxon>
        <taxon>Bacteroidota</taxon>
        <taxon>Flavobacteriia</taxon>
        <taxon>Flavobacteriales</taxon>
        <taxon>Flavobacteriaceae</taxon>
        <taxon>Flavobacterium</taxon>
    </lineage>
</organism>
<dbReference type="Pfam" id="PF10101">
    <property type="entry name" value="DUF2339"/>
    <property type="match status" value="1"/>
</dbReference>
<feature type="transmembrane region" description="Helical" evidence="2">
    <location>
        <begin position="232"/>
        <end position="253"/>
    </location>
</feature>
<feature type="transmembrane region" description="Helical" evidence="2">
    <location>
        <begin position="282"/>
        <end position="302"/>
    </location>
</feature>
<accession>A0A552UZ96</accession>
<feature type="transmembrane region" description="Helical" evidence="2">
    <location>
        <begin position="643"/>
        <end position="666"/>
    </location>
</feature>
<dbReference type="EMBL" id="VJVZ01000008">
    <property type="protein sequence ID" value="TRW23531.1"/>
    <property type="molecule type" value="Genomic_DNA"/>
</dbReference>
<dbReference type="Proteomes" id="UP000320643">
    <property type="component" value="Unassembled WGS sequence"/>
</dbReference>
<feature type="transmembrane region" description="Helical" evidence="2">
    <location>
        <begin position="150"/>
        <end position="167"/>
    </location>
</feature>
<feature type="transmembrane region" description="Helical" evidence="2">
    <location>
        <begin position="422"/>
        <end position="440"/>
    </location>
</feature>
<dbReference type="PANTHER" id="PTHR38434:SF1">
    <property type="entry name" value="BLL2549 PROTEIN"/>
    <property type="match status" value="1"/>
</dbReference>
<feature type="transmembrane region" description="Helical" evidence="2">
    <location>
        <begin position="446"/>
        <end position="463"/>
    </location>
</feature>
<dbReference type="InterPro" id="IPR019286">
    <property type="entry name" value="DUF2339_TM"/>
</dbReference>
<feature type="region of interest" description="Disordered" evidence="1">
    <location>
        <begin position="43"/>
        <end position="71"/>
    </location>
</feature>
<feature type="transmembrane region" description="Helical" evidence="2">
    <location>
        <begin position="6"/>
        <end position="24"/>
    </location>
</feature>